<organism evidence="1 2">
    <name type="scientific">Lithospermum erythrorhizon</name>
    <name type="common">Purple gromwell</name>
    <name type="synonym">Lithospermum officinale var. erythrorhizon</name>
    <dbReference type="NCBI Taxonomy" id="34254"/>
    <lineage>
        <taxon>Eukaryota</taxon>
        <taxon>Viridiplantae</taxon>
        <taxon>Streptophyta</taxon>
        <taxon>Embryophyta</taxon>
        <taxon>Tracheophyta</taxon>
        <taxon>Spermatophyta</taxon>
        <taxon>Magnoliopsida</taxon>
        <taxon>eudicotyledons</taxon>
        <taxon>Gunneridae</taxon>
        <taxon>Pentapetalae</taxon>
        <taxon>asterids</taxon>
        <taxon>lamiids</taxon>
        <taxon>Boraginales</taxon>
        <taxon>Boraginaceae</taxon>
        <taxon>Boraginoideae</taxon>
        <taxon>Lithospermeae</taxon>
        <taxon>Lithospermum</taxon>
    </lineage>
</organism>
<dbReference type="Gene3D" id="3.60.10.10">
    <property type="entry name" value="Endonuclease/exonuclease/phosphatase"/>
    <property type="match status" value="1"/>
</dbReference>
<dbReference type="InterPro" id="IPR036691">
    <property type="entry name" value="Endo/exonu/phosph_ase_sf"/>
</dbReference>
<accession>A0AAV3QGS7</accession>
<dbReference type="Proteomes" id="UP001454036">
    <property type="component" value="Unassembled WGS sequence"/>
</dbReference>
<comment type="caution">
    <text evidence="1">The sequence shown here is derived from an EMBL/GenBank/DDBJ whole genome shotgun (WGS) entry which is preliminary data.</text>
</comment>
<dbReference type="PANTHER" id="PTHR35218">
    <property type="entry name" value="RNASE H DOMAIN-CONTAINING PROTEIN"/>
    <property type="match status" value="1"/>
</dbReference>
<evidence type="ECO:0000313" key="2">
    <source>
        <dbReference type="Proteomes" id="UP001454036"/>
    </source>
</evidence>
<evidence type="ECO:0000313" key="1">
    <source>
        <dbReference type="EMBL" id="GAA0163294.1"/>
    </source>
</evidence>
<keyword evidence="2" id="KW-1185">Reference proteome</keyword>
<sequence length="137" mass="15899">MGGRCKSWIRKNDQVGRVVCHTYLIESVTHGLVTNKKPNLVFLIETKLRKEEWEFIKKKIKMPNNLVVESRGHKGGLALLWPRTLSVDVKSYSTHHIEVIIQDKNSSPWRFVGFYGDHETAKRKISWNLMRNGKRAG</sequence>
<proteinExistence type="predicted"/>
<dbReference type="AlphaFoldDB" id="A0AAV3QGS7"/>
<gene>
    <name evidence="1" type="ORF">LIER_19193</name>
</gene>
<protein>
    <submittedName>
        <fullName evidence="1">Uncharacterized protein</fullName>
    </submittedName>
</protein>
<name>A0AAV3QGS7_LITER</name>
<dbReference type="EMBL" id="BAABME010004708">
    <property type="protein sequence ID" value="GAA0163294.1"/>
    <property type="molecule type" value="Genomic_DNA"/>
</dbReference>
<reference evidence="1 2" key="1">
    <citation type="submission" date="2024-01" db="EMBL/GenBank/DDBJ databases">
        <title>The complete chloroplast genome sequence of Lithospermum erythrorhizon: insights into the phylogenetic relationship among Boraginaceae species and the maternal lineages of purple gromwells.</title>
        <authorList>
            <person name="Okada T."/>
            <person name="Watanabe K."/>
        </authorList>
    </citation>
    <scope>NUCLEOTIDE SEQUENCE [LARGE SCALE GENOMIC DNA]</scope>
</reference>
<dbReference type="PANTHER" id="PTHR35218:SF9">
    <property type="entry name" value="ENDONUCLEASE_EXONUCLEASE_PHOSPHATASE DOMAIN-CONTAINING PROTEIN"/>
    <property type="match status" value="1"/>
</dbReference>